<accession>A0ABT4UG86</accession>
<feature type="signal peptide" evidence="3">
    <location>
        <begin position="1"/>
        <end position="19"/>
    </location>
</feature>
<feature type="chain" id="PRO_5046586424" evidence="3">
    <location>
        <begin position="20"/>
        <end position="309"/>
    </location>
</feature>
<evidence type="ECO:0000259" key="4">
    <source>
        <dbReference type="Pfam" id="PF00561"/>
    </source>
</evidence>
<dbReference type="InterPro" id="IPR029058">
    <property type="entry name" value="AB_hydrolase_fold"/>
</dbReference>
<dbReference type="PANTHER" id="PTHR43798">
    <property type="entry name" value="MONOACYLGLYCEROL LIPASE"/>
    <property type="match status" value="1"/>
</dbReference>
<dbReference type="InterPro" id="IPR000073">
    <property type="entry name" value="AB_hydrolase_1"/>
</dbReference>
<evidence type="ECO:0000313" key="6">
    <source>
        <dbReference type="Proteomes" id="UP001210231"/>
    </source>
</evidence>
<keyword evidence="6" id="KW-1185">Reference proteome</keyword>
<evidence type="ECO:0000256" key="1">
    <source>
        <dbReference type="ARBA" id="ARBA00010088"/>
    </source>
</evidence>
<keyword evidence="3" id="KW-0732">Signal</keyword>
<dbReference type="InterPro" id="IPR002410">
    <property type="entry name" value="Peptidase_S33"/>
</dbReference>
<feature type="domain" description="AB hydrolase-1" evidence="4">
    <location>
        <begin position="35"/>
        <end position="295"/>
    </location>
</feature>
<dbReference type="Proteomes" id="UP001210231">
    <property type="component" value="Unassembled WGS sequence"/>
</dbReference>
<comment type="similarity">
    <text evidence="1">Belongs to the peptidase S33 family.</text>
</comment>
<gene>
    <name evidence="5" type="ORF">O3P16_03555</name>
</gene>
<reference evidence="5 6" key="1">
    <citation type="submission" date="2022-12" db="EMBL/GenBank/DDBJ databases">
        <title>Chitinophagaceae gen. sp. nov., a new member of the family Chitinophagaceae, isolated from soil in a chemical factory.</title>
        <authorList>
            <person name="Ke Z."/>
        </authorList>
    </citation>
    <scope>NUCLEOTIDE SEQUENCE [LARGE SCALE GENOMIC DNA]</scope>
    <source>
        <strain evidence="5 6">LY-5</strain>
    </source>
</reference>
<dbReference type="RefSeq" id="WP_407030199.1">
    <property type="nucleotide sequence ID" value="NZ_JAQGEF010000003.1"/>
</dbReference>
<dbReference type="Gene3D" id="3.40.50.1820">
    <property type="entry name" value="alpha/beta hydrolase"/>
    <property type="match status" value="1"/>
</dbReference>
<comment type="caution">
    <text evidence="5">The sequence shown here is derived from an EMBL/GenBank/DDBJ whole genome shotgun (WGS) entry which is preliminary data.</text>
</comment>
<dbReference type="Pfam" id="PF00561">
    <property type="entry name" value="Abhydrolase_1"/>
    <property type="match status" value="1"/>
</dbReference>
<evidence type="ECO:0000256" key="2">
    <source>
        <dbReference type="ARBA" id="ARBA00022801"/>
    </source>
</evidence>
<dbReference type="InterPro" id="IPR050266">
    <property type="entry name" value="AB_hydrolase_sf"/>
</dbReference>
<keyword evidence="2 5" id="KW-0378">Hydrolase</keyword>
<evidence type="ECO:0000256" key="3">
    <source>
        <dbReference type="SAM" id="SignalP"/>
    </source>
</evidence>
<proteinExistence type="inferred from homology"/>
<organism evidence="5 6">
    <name type="scientific">Polluticaenibacter yanchengensis</name>
    <dbReference type="NCBI Taxonomy" id="3014562"/>
    <lineage>
        <taxon>Bacteria</taxon>
        <taxon>Pseudomonadati</taxon>
        <taxon>Bacteroidota</taxon>
        <taxon>Chitinophagia</taxon>
        <taxon>Chitinophagales</taxon>
        <taxon>Chitinophagaceae</taxon>
        <taxon>Polluticaenibacter</taxon>
    </lineage>
</organism>
<protein>
    <submittedName>
        <fullName evidence="5">Alpha/beta hydrolase</fullName>
    </submittedName>
</protein>
<dbReference type="SUPFAM" id="SSF53474">
    <property type="entry name" value="alpha/beta-Hydrolases"/>
    <property type="match status" value="1"/>
</dbReference>
<name>A0ABT4UG86_9BACT</name>
<sequence length="309" mass="35300">MTRIILLFISFLFTLLTTAQNNTLYSKSYGKSSNPPVIFIHGGPSGNATLFEATTAEKLATKGFFVIVYDRRGEGRSADSTATFTYDEAIRDLAGILNHYKIEKTSLIAHSFGGLVATLFTEKYPGKVNALILAGALFSQQETYDHIIKTTRQIYKVKNDSSMLSKVEKIALLDPHSAAYRKQCFELAGQNNFFKMPFPTNDANKLHEIYEKSDFYKQNIRNQKAPLIFYKNEPKNNIDTKPVLKAIKKMDVKLFAIYGQQDNIFSHKQLNDMKTIVKKPNFKIIDNCSHYLFVDQQEQFIETITKWLK</sequence>
<dbReference type="GO" id="GO:0016787">
    <property type="term" value="F:hydrolase activity"/>
    <property type="evidence" value="ECO:0007669"/>
    <property type="project" value="UniProtKB-KW"/>
</dbReference>
<dbReference type="EMBL" id="JAQGEF010000003">
    <property type="protein sequence ID" value="MDA3613869.1"/>
    <property type="molecule type" value="Genomic_DNA"/>
</dbReference>
<dbReference type="PRINTS" id="PR00793">
    <property type="entry name" value="PROAMNOPTASE"/>
</dbReference>
<evidence type="ECO:0000313" key="5">
    <source>
        <dbReference type="EMBL" id="MDA3613869.1"/>
    </source>
</evidence>